<evidence type="ECO:0000256" key="5">
    <source>
        <dbReference type="ARBA" id="ARBA00023136"/>
    </source>
</evidence>
<feature type="transmembrane region" description="Helical" evidence="6">
    <location>
        <begin position="122"/>
        <end position="148"/>
    </location>
</feature>
<evidence type="ECO:0000256" key="1">
    <source>
        <dbReference type="ARBA" id="ARBA00004651"/>
    </source>
</evidence>
<evidence type="ECO:0000256" key="4">
    <source>
        <dbReference type="ARBA" id="ARBA00022989"/>
    </source>
</evidence>
<comment type="subcellular location">
    <subcellularLocation>
        <location evidence="1">Cell membrane</location>
        <topology evidence="1">Multi-pass membrane protein</topology>
    </subcellularLocation>
</comment>
<dbReference type="GO" id="GO:0005886">
    <property type="term" value="C:plasma membrane"/>
    <property type="evidence" value="ECO:0007669"/>
    <property type="project" value="UniProtKB-SubCell"/>
</dbReference>
<name>A0A3D9Z1J0_9HYPH</name>
<keyword evidence="2" id="KW-1003">Cell membrane</keyword>
<dbReference type="EMBL" id="QUMO01000001">
    <property type="protein sequence ID" value="REF89042.1"/>
    <property type="molecule type" value="Genomic_DNA"/>
</dbReference>
<keyword evidence="5 6" id="KW-0472">Membrane</keyword>
<accession>A0A3D9Z1J0</accession>
<feature type="transmembrane region" description="Helical" evidence="6">
    <location>
        <begin position="378"/>
        <end position="395"/>
    </location>
</feature>
<feature type="transmembrane region" description="Helical" evidence="6">
    <location>
        <begin position="86"/>
        <end position="110"/>
    </location>
</feature>
<dbReference type="InterPro" id="IPR050833">
    <property type="entry name" value="Poly_Biosynth_Transport"/>
</dbReference>
<evidence type="ECO:0000256" key="6">
    <source>
        <dbReference type="SAM" id="Phobius"/>
    </source>
</evidence>
<reference evidence="7 8" key="1">
    <citation type="submission" date="2018-08" db="EMBL/GenBank/DDBJ databases">
        <title>Genomic Encyclopedia of Type Strains, Phase IV (KMG-IV): sequencing the most valuable type-strain genomes for metagenomic binning, comparative biology and taxonomic classification.</title>
        <authorList>
            <person name="Goeker M."/>
        </authorList>
    </citation>
    <scope>NUCLEOTIDE SEQUENCE [LARGE SCALE GENOMIC DNA]</scope>
    <source>
        <strain evidence="7 8">BW863</strain>
    </source>
</reference>
<proteinExistence type="predicted"/>
<evidence type="ECO:0000313" key="7">
    <source>
        <dbReference type="EMBL" id="REF89042.1"/>
    </source>
</evidence>
<feature type="transmembrane region" description="Helical" evidence="6">
    <location>
        <begin position="302"/>
        <end position="325"/>
    </location>
</feature>
<evidence type="ECO:0000256" key="3">
    <source>
        <dbReference type="ARBA" id="ARBA00022692"/>
    </source>
</evidence>
<protein>
    <submittedName>
        <fullName evidence="7">O-antigen/teichoic acid export membrane protein</fullName>
    </submittedName>
</protein>
<feature type="transmembrane region" description="Helical" evidence="6">
    <location>
        <begin position="169"/>
        <end position="191"/>
    </location>
</feature>
<dbReference type="RefSeq" id="WP_165204140.1">
    <property type="nucleotide sequence ID" value="NZ_CP025086.1"/>
</dbReference>
<organism evidence="7 8">
    <name type="scientific">Methylovirgula ligni</name>
    <dbReference type="NCBI Taxonomy" id="569860"/>
    <lineage>
        <taxon>Bacteria</taxon>
        <taxon>Pseudomonadati</taxon>
        <taxon>Pseudomonadota</taxon>
        <taxon>Alphaproteobacteria</taxon>
        <taxon>Hyphomicrobiales</taxon>
        <taxon>Beijerinckiaceae</taxon>
        <taxon>Methylovirgula</taxon>
    </lineage>
</organism>
<keyword evidence="8" id="KW-1185">Reference proteome</keyword>
<evidence type="ECO:0000313" key="8">
    <source>
        <dbReference type="Proteomes" id="UP000256900"/>
    </source>
</evidence>
<feature type="transmembrane region" description="Helical" evidence="6">
    <location>
        <begin position="41"/>
        <end position="65"/>
    </location>
</feature>
<feature type="transmembrane region" description="Helical" evidence="6">
    <location>
        <begin position="401"/>
        <end position="421"/>
    </location>
</feature>
<dbReference type="PANTHER" id="PTHR30250:SF11">
    <property type="entry name" value="O-ANTIGEN TRANSPORTER-RELATED"/>
    <property type="match status" value="1"/>
</dbReference>
<sequence>MFARLLRGIGANAFSQLVIIGLQLALVPVLATHWGLKLYGVWLMLFTIPSYLALGDFGFATAAGVDMTMKVARGDKAGTLVTYHSAFAAITFVSTSVFLIAVLVCALLPNDWLNFGIGVSPGAIRITLVLIVAYGLICLASSLLMAGFRCSGLYATGVMGQSVTQLAEGFACIVTVLLGGSLLAAATAYVVTRTVCVIGQTLMLTFQVPWLRLGFRGANLDEIKRLAKPAAAALALPFAQAAFLQGTPVVLGVATGAATVPVFTTVRTLIRAGVQFTTLLNHALMPEFSTAVARSNARLQRYFLFATLATDAAILLPGAFVLLVFGQKIVVLWTHGTVHPSFDLIIVMTAVMLVNGMWHPVSNLILAANRHASYSYTYLAAAIASVALTYPLSLWRQATGAGLALLALDCFMFIVVMRLAYVQIIRQSGAPGAPQESLLQDQILQDQISQDQISQDQISDVI</sequence>
<gene>
    <name evidence="7" type="ORF">DES32_0256</name>
</gene>
<evidence type="ECO:0000256" key="2">
    <source>
        <dbReference type="ARBA" id="ARBA00022475"/>
    </source>
</evidence>
<feature type="transmembrane region" description="Helical" evidence="6">
    <location>
        <begin position="345"/>
        <end position="366"/>
    </location>
</feature>
<dbReference type="AlphaFoldDB" id="A0A3D9Z1J0"/>
<dbReference type="Proteomes" id="UP000256900">
    <property type="component" value="Unassembled WGS sequence"/>
</dbReference>
<keyword evidence="3 6" id="KW-0812">Transmembrane</keyword>
<comment type="caution">
    <text evidence="7">The sequence shown here is derived from an EMBL/GenBank/DDBJ whole genome shotgun (WGS) entry which is preliminary data.</text>
</comment>
<keyword evidence="4 6" id="KW-1133">Transmembrane helix</keyword>
<dbReference type="PANTHER" id="PTHR30250">
    <property type="entry name" value="PST FAMILY PREDICTED COLANIC ACID TRANSPORTER"/>
    <property type="match status" value="1"/>
</dbReference>